<evidence type="ECO:0000313" key="2">
    <source>
        <dbReference type="Proteomes" id="UP000836387"/>
    </source>
</evidence>
<accession>A0ACA9TVR6</accession>
<name>A0ACA9TVR6_BIOOC</name>
<dbReference type="EMBL" id="CADEHS020000008">
    <property type="protein sequence ID" value="CAG9945065.1"/>
    <property type="molecule type" value="Genomic_DNA"/>
</dbReference>
<sequence>MAGNTPTGEFGFRRTSAKQKENTKSSVKAKVLSDLVNALERCKSDGIDITEPQIFSFMADKIGNQYIEDPQGFKDAVAQFLQYGTAQADTLDCRSGDKQGASQDKGINHMDHCFRLALLRGALRKGFDGRKEIAEMLCKTIVEHWPVLAFMRKYNTGKGCWLKEQCSHKSQHALYRDTSIPFHLAVSKGDHELVKLMLDNIRIVLLQKDLLQRPMVDPENHLGGDSKKDLENNPDQLRYLEGPELNLDDLDLLRVVKGYAQTESICRLALENSEEFETSEAARLKTLEELLTAVVGIAISKDQGAPDEAFDIALKKNLDTAVQLFLKHEVPVSKSCLKSALENYEKSKQLPDSTARQSAKASDKALNIVKNIVAKATKGVLDHEIIRYIIKGDLTSVWNANIKNTLDNTTKAWLLPTAVLHGSIRFIKLFVEDDPQALGVAVKLPADDGVPGVEGVSHGDDRFPLWYNNHTCRRDNSAENDARFVLRQSKSKGRGDIRDFLVDRMTRKLPIDKLSDILHRSHEPFNELCFDISSFSSDNYSASDFIDSIFFQEKQGGQDIIRFEKTLKYVAFPQFDVKPAGREIYQDNANLRKPHREVFEVLRWLEKKNVNKIIELIVPDRLINPHDDAEMAWWLKAFGVEKLDWRVLDLSFTNLRDPPKQNPSGESEKDFQDAEIRELHIYSSGKQSVLDHWFSEQGIESLKNLERLRVHVVRETCTRQQVQTAFDSIQRGITAIRNRVSEDKKKSLIMTVPGETPWYSTPAVADLTQMQVTPSTQYLSPRLAKLVQDLSGKVENGILSGEFKRTKVAILDNGILCVPPVLQASQSLPSKKKDGLNKNEKTSKKAETAQSQQSTKEAQFSSNTKQRTSADKHGLWSRIRNGKSFVESSSRFNPWQFPSDAHGTQMANLICALDPYCDLYVARVAETTVGINAASVAKAIDWAVDDCKVDVISMSFVVDSDPDQKLQGAVKKAIDNEVVTLCSTHDEGFKVHRAWPASLLTEAKVDCKNLIVLAACDDYGQLLRDVDLDSYTYQIAGKDIRAGVVPFVKSTETISGSSVATALAAGIASLIITGDGLANPGRKYCANRSEAEANRQRRNHVSSTALPSRFGIVKNHLDEMIAEGSDKHVQLEKFCKVGSTGAGKGHLYNDPYMLKVEEFLNEFRPEGEKKY</sequence>
<organism evidence="1 2">
    <name type="scientific">Clonostachys rosea f. rosea IK726</name>
    <dbReference type="NCBI Taxonomy" id="1349383"/>
    <lineage>
        <taxon>Eukaryota</taxon>
        <taxon>Fungi</taxon>
        <taxon>Dikarya</taxon>
        <taxon>Ascomycota</taxon>
        <taxon>Pezizomycotina</taxon>
        <taxon>Sordariomycetes</taxon>
        <taxon>Hypocreomycetidae</taxon>
        <taxon>Hypocreales</taxon>
        <taxon>Bionectriaceae</taxon>
        <taxon>Clonostachys</taxon>
    </lineage>
</organism>
<keyword evidence="2" id="KW-1185">Reference proteome</keyword>
<dbReference type="Proteomes" id="UP000836387">
    <property type="component" value="Unassembled WGS sequence"/>
</dbReference>
<evidence type="ECO:0000313" key="1">
    <source>
        <dbReference type="EMBL" id="CAG9945065.1"/>
    </source>
</evidence>
<comment type="caution">
    <text evidence="1">The sequence shown here is derived from an EMBL/GenBank/DDBJ whole genome shotgun (WGS) entry which is preliminary data.</text>
</comment>
<gene>
    <name evidence="1" type="ORF">CRV2_00011158</name>
</gene>
<reference evidence="1" key="1">
    <citation type="submission" date="2020-04" db="EMBL/GenBank/DDBJ databases">
        <authorList>
            <person name="Broberg M."/>
        </authorList>
    </citation>
    <scope>NUCLEOTIDE SEQUENCE</scope>
</reference>
<protein>
    <submittedName>
        <fullName evidence="1">Uncharacterized protein</fullName>
    </submittedName>
</protein>
<proteinExistence type="predicted"/>
<reference evidence="1" key="2">
    <citation type="submission" date="2021-10" db="EMBL/GenBank/DDBJ databases">
        <authorList>
            <person name="Piombo E."/>
        </authorList>
    </citation>
    <scope>NUCLEOTIDE SEQUENCE</scope>
</reference>